<dbReference type="AlphaFoldDB" id="Q2IKN9"/>
<dbReference type="OrthoDB" id="5518777at2"/>
<evidence type="ECO:0000313" key="3">
    <source>
        <dbReference type="EMBL" id="ABC82217.1"/>
    </source>
</evidence>
<dbReference type="RefSeq" id="WP_011421499.1">
    <property type="nucleotide sequence ID" value="NC_007760.1"/>
</dbReference>
<organism evidence="3 4">
    <name type="scientific">Anaeromyxobacter dehalogenans (strain 2CP-C)</name>
    <dbReference type="NCBI Taxonomy" id="290397"/>
    <lineage>
        <taxon>Bacteria</taxon>
        <taxon>Pseudomonadati</taxon>
        <taxon>Myxococcota</taxon>
        <taxon>Myxococcia</taxon>
        <taxon>Myxococcales</taxon>
        <taxon>Cystobacterineae</taxon>
        <taxon>Anaeromyxobacteraceae</taxon>
        <taxon>Anaeromyxobacter</taxon>
    </lineage>
</organism>
<gene>
    <name evidence="3" type="ordered locus">Adeh_2447</name>
</gene>
<proteinExistence type="predicted"/>
<reference evidence="3" key="1">
    <citation type="submission" date="2006-01" db="EMBL/GenBank/DDBJ databases">
        <title>Complete sequence of Anaeromyxobacter dehalogenans 2CP-C.</title>
        <authorList>
            <consortium name="US DOE Joint Genome Institute"/>
            <person name="Copeland A."/>
            <person name="Lucas S."/>
            <person name="Lapidus A."/>
            <person name="Barry K."/>
            <person name="Detter J.C."/>
            <person name="Glavina T."/>
            <person name="Hammon N."/>
            <person name="Israni S."/>
            <person name="Pitluck S."/>
            <person name="Brettin T."/>
            <person name="Bruce D."/>
            <person name="Han C."/>
            <person name="Tapia R."/>
            <person name="Gilna P."/>
            <person name="Kiss H."/>
            <person name="Schmutz J."/>
            <person name="Larimer F."/>
            <person name="Land M."/>
            <person name="Kyrpides N."/>
            <person name="Anderson I."/>
            <person name="Sanford R.A."/>
            <person name="Ritalahti K.M."/>
            <person name="Thomas H.S."/>
            <person name="Kirby J.R."/>
            <person name="Zhulin I.B."/>
            <person name="Loeffler F.E."/>
            <person name="Richardson P."/>
        </authorList>
    </citation>
    <scope>NUCLEOTIDE SEQUENCE</scope>
    <source>
        <strain evidence="3">2CP-C</strain>
    </source>
</reference>
<protein>
    <submittedName>
        <fullName evidence="3">Uncharacterized protein</fullName>
    </submittedName>
</protein>
<dbReference type="EMBL" id="CP000251">
    <property type="protein sequence ID" value="ABC82217.1"/>
    <property type="molecule type" value="Genomic_DNA"/>
</dbReference>
<feature type="compositionally biased region" description="Low complexity" evidence="1">
    <location>
        <begin position="28"/>
        <end position="39"/>
    </location>
</feature>
<evidence type="ECO:0000256" key="2">
    <source>
        <dbReference type="SAM" id="SignalP"/>
    </source>
</evidence>
<accession>Q2IKN9</accession>
<feature type="region of interest" description="Disordered" evidence="1">
    <location>
        <begin position="22"/>
        <end position="58"/>
    </location>
</feature>
<feature type="signal peptide" evidence="2">
    <location>
        <begin position="1"/>
        <end position="19"/>
    </location>
</feature>
<evidence type="ECO:0000313" key="4">
    <source>
        <dbReference type="Proteomes" id="UP000001935"/>
    </source>
</evidence>
<keyword evidence="2" id="KW-0732">Signal</keyword>
<feature type="compositionally biased region" description="Gly residues" evidence="1">
    <location>
        <begin position="40"/>
        <end position="57"/>
    </location>
</feature>
<dbReference type="KEGG" id="ade:Adeh_2447"/>
<sequence>MRLTASLLALFLALPPALAAARDDRSTVRGSARAPARGGPPRGGAVGPRGGFRGGGPVAAPVPGAMPAPYARGAPASPRAYAPGGYAYGPRAPAPYATRGAPAPYRTAPAPYYRGAPAPYPSAPAPGRGGYRGGYAVAPGVAVVATAPFWWGWGWGYGYYPLYPSPYGGPPGTVAGDGSGAYYPAPQPEPVTLRLDARVAAVPDGYTGGVAIAIETPTLGFNASVDGLERDGLTRLPGASGDALGWGTAHVTWAFLSEPSVQLRLEAGGSMLSMPRTGAFADKTHAGDVSFGPDVGVSGQLGLIGPIGLEGHARVTPLPIAVTDSRAAVAFRGGPLALTLGWRAIHVFGDGTEAPSADFTGPELGLSFRF</sequence>
<evidence type="ECO:0000256" key="1">
    <source>
        <dbReference type="SAM" id="MobiDB-lite"/>
    </source>
</evidence>
<dbReference type="Proteomes" id="UP000001935">
    <property type="component" value="Chromosome"/>
</dbReference>
<name>Q2IKN9_ANADE</name>
<feature type="chain" id="PRO_5004210190" evidence="2">
    <location>
        <begin position="20"/>
        <end position="370"/>
    </location>
</feature>
<dbReference type="HOGENOM" id="CLU_768679_0_0_7"/>